<sequence>MAPAQPPAKRPISSWLMMLVLVLVMIFTAFGAINTIMLMIAFRNWTNVPFLFNLALRLALVALCFGAMVGIARRLRWGRWLGLFVIAALTVMILLMPDTAQYDNDAQRSGGAFGRLVLGPLLMALWGYRFGFSAKARRYFGN</sequence>
<name>A0ABX0LZ18_9BURK</name>
<dbReference type="RefSeq" id="WP_167232133.1">
    <property type="nucleotide sequence ID" value="NZ_VUYU01000037.1"/>
</dbReference>
<feature type="transmembrane region" description="Helical" evidence="1">
    <location>
        <begin position="12"/>
        <end position="42"/>
    </location>
</feature>
<organism evidence="2 3">
    <name type="scientific">Massilia rubra</name>
    <dbReference type="NCBI Taxonomy" id="2607910"/>
    <lineage>
        <taxon>Bacteria</taxon>
        <taxon>Pseudomonadati</taxon>
        <taxon>Pseudomonadota</taxon>
        <taxon>Betaproteobacteria</taxon>
        <taxon>Burkholderiales</taxon>
        <taxon>Oxalobacteraceae</taxon>
        <taxon>Telluria group</taxon>
        <taxon>Massilia</taxon>
    </lineage>
</organism>
<keyword evidence="1" id="KW-0812">Transmembrane</keyword>
<feature type="transmembrane region" description="Helical" evidence="1">
    <location>
        <begin position="109"/>
        <end position="128"/>
    </location>
</feature>
<accession>A0ABX0LZ18</accession>
<proteinExistence type="predicted"/>
<protein>
    <submittedName>
        <fullName evidence="2">Uncharacterized protein</fullName>
    </submittedName>
</protein>
<dbReference type="EMBL" id="VUYU01000037">
    <property type="protein sequence ID" value="NHZ37998.1"/>
    <property type="molecule type" value="Genomic_DNA"/>
</dbReference>
<feature type="transmembrane region" description="Helical" evidence="1">
    <location>
        <begin position="80"/>
        <end position="97"/>
    </location>
</feature>
<keyword evidence="1" id="KW-0472">Membrane</keyword>
<evidence type="ECO:0000256" key="1">
    <source>
        <dbReference type="SAM" id="Phobius"/>
    </source>
</evidence>
<keyword evidence="3" id="KW-1185">Reference proteome</keyword>
<reference evidence="2 3" key="1">
    <citation type="submission" date="2019-09" db="EMBL/GenBank/DDBJ databases">
        <title>Taxonomy of Antarctic Massilia spp.: description of Massilia rubra sp. nov., Massilia aquatica sp. nov., Massilia mucilaginosa sp. nov., Massilia frigida sp. nov. isolated from streams, lakes and regoliths.</title>
        <authorList>
            <person name="Holochova P."/>
            <person name="Sedlacek I."/>
            <person name="Kralova S."/>
            <person name="Maslanova I."/>
            <person name="Busse H.-J."/>
            <person name="Stankova E."/>
            <person name="Vrbovska V."/>
            <person name="Kovarovic V."/>
            <person name="Bartak M."/>
            <person name="Svec P."/>
            <person name="Pantucek R."/>
        </authorList>
    </citation>
    <scope>NUCLEOTIDE SEQUENCE [LARGE SCALE GENOMIC DNA]</scope>
    <source>
        <strain evidence="2 3">CCM 8692</strain>
    </source>
</reference>
<dbReference type="Proteomes" id="UP000785613">
    <property type="component" value="Unassembled WGS sequence"/>
</dbReference>
<keyword evidence="1" id="KW-1133">Transmembrane helix</keyword>
<evidence type="ECO:0000313" key="2">
    <source>
        <dbReference type="EMBL" id="NHZ37998.1"/>
    </source>
</evidence>
<evidence type="ECO:0000313" key="3">
    <source>
        <dbReference type="Proteomes" id="UP000785613"/>
    </source>
</evidence>
<gene>
    <name evidence="2" type="ORF">F0185_31060</name>
</gene>
<comment type="caution">
    <text evidence="2">The sequence shown here is derived from an EMBL/GenBank/DDBJ whole genome shotgun (WGS) entry which is preliminary data.</text>
</comment>
<feature type="transmembrane region" description="Helical" evidence="1">
    <location>
        <begin position="54"/>
        <end position="73"/>
    </location>
</feature>